<protein>
    <recommendedName>
        <fullName evidence="9">C2H2-type domain-containing protein</fullName>
    </recommendedName>
</protein>
<evidence type="ECO:0000256" key="5">
    <source>
        <dbReference type="ARBA" id="ARBA00022833"/>
    </source>
</evidence>
<dbReference type="SMART" id="SM00355">
    <property type="entry name" value="ZnF_C2H2"/>
    <property type="match status" value="4"/>
</dbReference>
<dbReference type="InterPro" id="IPR013087">
    <property type="entry name" value="Znf_C2H2_type"/>
</dbReference>
<evidence type="ECO:0000256" key="7">
    <source>
        <dbReference type="ARBA" id="ARBA00023242"/>
    </source>
</evidence>
<evidence type="ECO:0000259" key="9">
    <source>
        <dbReference type="PROSITE" id="PS50157"/>
    </source>
</evidence>
<accession>A0ABD2NX84</accession>
<name>A0ABD2NX84_9CUCU</name>
<evidence type="ECO:0000256" key="4">
    <source>
        <dbReference type="ARBA" id="ARBA00022771"/>
    </source>
</evidence>
<feature type="domain" description="C2H2-type" evidence="9">
    <location>
        <begin position="121"/>
        <end position="148"/>
    </location>
</feature>
<dbReference type="PROSITE" id="PS50157">
    <property type="entry name" value="ZINC_FINGER_C2H2_2"/>
    <property type="match status" value="2"/>
</dbReference>
<keyword evidence="2" id="KW-0479">Metal-binding</keyword>
<keyword evidence="11" id="KW-1185">Reference proteome</keyword>
<sequence length="232" mass="27843">MIEHINLDSKVKIEPDYVLKSEDQKKPQISEKEVKTEILLDSKTNLKDETFGYVDIENLKPEILLTEEDFHVENYGWDETKDEISQDADDIDEIGDSHLPVRLQMLTQNAENPLGETVKWYNCENCSYHTKWKHHLERHKQVHEARVSHQKSFKCLTCGFITKYKHALLKHSTLEHGEWFKCEECKYETKWKRCYNQHLLNHKGGQIWYHCEICSYKSKWKYHLKRHMVTHE</sequence>
<keyword evidence="6" id="KW-0238">DNA-binding</keyword>
<feature type="domain" description="C2H2-type" evidence="9">
    <location>
        <begin position="209"/>
        <end position="232"/>
    </location>
</feature>
<evidence type="ECO:0000256" key="1">
    <source>
        <dbReference type="ARBA" id="ARBA00004123"/>
    </source>
</evidence>
<dbReference type="GO" id="GO:0008270">
    <property type="term" value="F:zinc ion binding"/>
    <property type="evidence" value="ECO:0007669"/>
    <property type="project" value="UniProtKB-KW"/>
</dbReference>
<keyword evidence="3" id="KW-0677">Repeat</keyword>
<dbReference type="InterPro" id="IPR036236">
    <property type="entry name" value="Znf_C2H2_sf"/>
</dbReference>
<dbReference type="PANTHER" id="PTHR24392">
    <property type="entry name" value="ZINC FINGER PROTEIN"/>
    <property type="match status" value="1"/>
</dbReference>
<dbReference type="GO" id="GO:0005634">
    <property type="term" value="C:nucleus"/>
    <property type="evidence" value="ECO:0007669"/>
    <property type="project" value="UniProtKB-SubCell"/>
</dbReference>
<evidence type="ECO:0000256" key="3">
    <source>
        <dbReference type="ARBA" id="ARBA00022737"/>
    </source>
</evidence>
<keyword evidence="5" id="KW-0862">Zinc</keyword>
<gene>
    <name evidence="10" type="ORF">HHI36_006472</name>
</gene>
<dbReference type="SUPFAM" id="SSF57667">
    <property type="entry name" value="beta-beta-alpha zinc fingers"/>
    <property type="match status" value="1"/>
</dbReference>
<evidence type="ECO:0000256" key="8">
    <source>
        <dbReference type="PROSITE-ProRule" id="PRU00042"/>
    </source>
</evidence>
<dbReference type="Gene3D" id="3.30.160.60">
    <property type="entry name" value="Classic Zinc Finger"/>
    <property type="match status" value="2"/>
</dbReference>
<comment type="caution">
    <text evidence="10">The sequence shown here is derived from an EMBL/GenBank/DDBJ whole genome shotgun (WGS) entry which is preliminary data.</text>
</comment>
<evidence type="ECO:0000256" key="2">
    <source>
        <dbReference type="ARBA" id="ARBA00022723"/>
    </source>
</evidence>
<dbReference type="Proteomes" id="UP001516400">
    <property type="component" value="Unassembled WGS sequence"/>
</dbReference>
<organism evidence="10 11">
    <name type="scientific">Cryptolaemus montrouzieri</name>
    <dbReference type="NCBI Taxonomy" id="559131"/>
    <lineage>
        <taxon>Eukaryota</taxon>
        <taxon>Metazoa</taxon>
        <taxon>Ecdysozoa</taxon>
        <taxon>Arthropoda</taxon>
        <taxon>Hexapoda</taxon>
        <taxon>Insecta</taxon>
        <taxon>Pterygota</taxon>
        <taxon>Neoptera</taxon>
        <taxon>Endopterygota</taxon>
        <taxon>Coleoptera</taxon>
        <taxon>Polyphaga</taxon>
        <taxon>Cucujiformia</taxon>
        <taxon>Coccinelloidea</taxon>
        <taxon>Coccinellidae</taxon>
        <taxon>Scymninae</taxon>
        <taxon>Scymnini</taxon>
        <taxon>Cryptolaemus</taxon>
    </lineage>
</organism>
<evidence type="ECO:0000313" key="10">
    <source>
        <dbReference type="EMBL" id="KAL3283324.1"/>
    </source>
</evidence>
<evidence type="ECO:0000313" key="11">
    <source>
        <dbReference type="Proteomes" id="UP001516400"/>
    </source>
</evidence>
<dbReference type="AlphaFoldDB" id="A0ABD2NX84"/>
<proteinExistence type="predicted"/>
<keyword evidence="4 8" id="KW-0863">Zinc-finger</keyword>
<evidence type="ECO:0000256" key="6">
    <source>
        <dbReference type="ARBA" id="ARBA00023125"/>
    </source>
</evidence>
<reference evidence="10 11" key="1">
    <citation type="journal article" date="2021" name="BMC Biol.">
        <title>Horizontally acquired antibacterial genes associated with adaptive radiation of ladybird beetles.</title>
        <authorList>
            <person name="Li H.S."/>
            <person name="Tang X.F."/>
            <person name="Huang Y.H."/>
            <person name="Xu Z.Y."/>
            <person name="Chen M.L."/>
            <person name="Du X.Y."/>
            <person name="Qiu B.Y."/>
            <person name="Chen P.T."/>
            <person name="Zhang W."/>
            <person name="Slipinski A."/>
            <person name="Escalona H.E."/>
            <person name="Waterhouse R.M."/>
            <person name="Zwick A."/>
            <person name="Pang H."/>
        </authorList>
    </citation>
    <scope>NUCLEOTIDE SEQUENCE [LARGE SCALE GENOMIC DNA]</scope>
    <source>
        <strain evidence="10">SYSU2018</strain>
    </source>
</reference>
<dbReference type="EMBL" id="JABFTP020000144">
    <property type="protein sequence ID" value="KAL3283324.1"/>
    <property type="molecule type" value="Genomic_DNA"/>
</dbReference>
<dbReference type="GO" id="GO:0003677">
    <property type="term" value="F:DNA binding"/>
    <property type="evidence" value="ECO:0007669"/>
    <property type="project" value="UniProtKB-KW"/>
</dbReference>
<comment type="subcellular location">
    <subcellularLocation>
        <location evidence="1">Nucleus</location>
    </subcellularLocation>
</comment>
<keyword evidence="7" id="KW-0539">Nucleus</keyword>